<evidence type="ECO:0000313" key="3">
    <source>
        <dbReference type="Proteomes" id="UP000553766"/>
    </source>
</evidence>
<sequence length="371" mass="39129">MRRFLLALLCLTVPLYAQSPERDAERATAIMAGAEADLVAARDAQNQLAAYAKAVQGYELALSVARGSARQIALARVDAEQRFAAQRDQVAKLLGGLHRVERAPVPLLMIHPSGPAGAVRAGQLMSGLVPILQQEATTLRTEADYLVTLQEDQAAVEALLSDGLAGVRAARASLNDALARRNTARVTVDRLVLEGLRDGSATLQAFARALARQAPPASARFESAEGALPLPAEGRILRAFGTPDAAGIVRPGLILETGAVSLVTAPMDATLRYSGPFLDYDQIAILEPEAGWLLILAGLTEVSRETGEVILAGEPLGTLASGPTTRKDDAFLVENTGQGATVGTNTLYIELRRDGVPIDPAPWFATGMDGE</sequence>
<feature type="chain" id="PRO_5032415088" evidence="1">
    <location>
        <begin position="18"/>
        <end position="371"/>
    </location>
</feature>
<organism evidence="2 3">
    <name type="scientific">Rubricella aquisinus</name>
    <dbReference type="NCBI Taxonomy" id="2028108"/>
    <lineage>
        <taxon>Bacteria</taxon>
        <taxon>Pseudomonadati</taxon>
        <taxon>Pseudomonadota</taxon>
        <taxon>Alphaproteobacteria</taxon>
        <taxon>Rhodobacterales</taxon>
        <taxon>Paracoccaceae</taxon>
        <taxon>Rubricella</taxon>
    </lineage>
</organism>
<name>A0A840X7V7_9RHOB</name>
<dbReference type="EMBL" id="JACIJS010000009">
    <property type="protein sequence ID" value="MBB5516797.1"/>
    <property type="molecule type" value="Genomic_DNA"/>
</dbReference>
<evidence type="ECO:0000313" key="2">
    <source>
        <dbReference type="EMBL" id="MBB5516797.1"/>
    </source>
</evidence>
<dbReference type="Proteomes" id="UP000553766">
    <property type="component" value="Unassembled WGS sequence"/>
</dbReference>
<dbReference type="Gene3D" id="2.70.70.10">
    <property type="entry name" value="Glucose Permease (Domain IIA)"/>
    <property type="match status" value="1"/>
</dbReference>
<dbReference type="AlphaFoldDB" id="A0A840X7V7"/>
<evidence type="ECO:0000256" key="1">
    <source>
        <dbReference type="SAM" id="SignalP"/>
    </source>
</evidence>
<gene>
    <name evidence="2" type="ORF">FHS89_002839</name>
</gene>
<keyword evidence="1" id="KW-0732">Signal</keyword>
<feature type="signal peptide" evidence="1">
    <location>
        <begin position="1"/>
        <end position="17"/>
    </location>
</feature>
<dbReference type="RefSeq" id="WP_184012757.1">
    <property type="nucleotide sequence ID" value="NZ_JACIJS010000009.1"/>
</dbReference>
<protein>
    <submittedName>
        <fullName evidence="2">Septal ring factor EnvC (AmiA/AmiB activator)</fullName>
    </submittedName>
</protein>
<keyword evidence="3" id="KW-1185">Reference proteome</keyword>
<comment type="caution">
    <text evidence="2">The sequence shown here is derived from an EMBL/GenBank/DDBJ whole genome shotgun (WGS) entry which is preliminary data.</text>
</comment>
<reference evidence="2 3" key="1">
    <citation type="submission" date="2020-08" db="EMBL/GenBank/DDBJ databases">
        <title>Genomic Encyclopedia of Type Strains, Phase IV (KMG-IV): sequencing the most valuable type-strain genomes for metagenomic binning, comparative biology and taxonomic classification.</title>
        <authorList>
            <person name="Goeker M."/>
        </authorList>
    </citation>
    <scope>NUCLEOTIDE SEQUENCE [LARGE SCALE GENOMIC DNA]</scope>
    <source>
        <strain evidence="2 3">DSM 103377</strain>
    </source>
</reference>
<accession>A0A840X7V7</accession>
<dbReference type="InterPro" id="IPR011055">
    <property type="entry name" value="Dup_hybrid_motif"/>
</dbReference>
<proteinExistence type="predicted"/>